<evidence type="ECO:0000259" key="1">
    <source>
        <dbReference type="Pfam" id="PF04273"/>
    </source>
</evidence>
<comment type="caution">
    <text evidence="2">The sequence shown here is derived from an EMBL/GenBank/DDBJ whole genome shotgun (WGS) entry which is preliminary data.</text>
</comment>
<dbReference type="InterPro" id="IPR029021">
    <property type="entry name" value="Prot-tyrosine_phosphatase-like"/>
</dbReference>
<evidence type="ECO:0000313" key="3">
    <source>
        <dbReference type="Proteomes" id="UP001268089"/>
    </source>
</evidence>
<evidence type="ECO:0000313" key="2">
    <source>
        <dbReference type="EMBL" id="MDR7307437.1"/>
    </source>
</evidence>
<name>A0ABU1ZPH0_9BURK</name>
<accession>A0ABU1ZPH0</accession>
<dbReference type="SUPFAM" id="SSF52799">
    <property type="entry name" value="(Phosphotyrosine protein) phosphatases II"/>
    <property type="match status" value="1"/>
</dbReference>
<organism evidence="2 3">
    <name type="scientific">Rhodoferax saidenbachensis</name>
    <dbReference type="NCBI Taxonomy" id="1484693"/>
    <lineage>
        <taxon>Bacteria</taxon>
        <taxon>Pseudomonadati</taxon>
        <taxon>Pseudomonadota</taxon>
        <taxon>Betaproteobacteria</taxon>
        <taxon>Burkholderiales</taxon>
        <taxon>Comamonadaceae</taxon>
        <taxon>Rhodoferax</taxon>
    </lineage>
</organism>
<dbReference type="Gene3D" id="3.90.190.10">
    <property type="entry name" value="Protein tyrosine phosphatase superfamily"/>
    <property type="match status" value="1"/>
</dbReference>
<protein>
    <submittedName>
        <fullName evidence="2">Uncharacterized protein (TIGR01244 family)</fullName>
    </submittedName>
</protein>
<keyword evidence="3" id="KW-1185">Reference proteome</keyword>
<feature type="domain" description="Beta-lactamase hydrolase-like protein phosphatase-like" evidence="1">
    <location>
        <begin position="7"/>
        <end position="112"/>
    </location>
</feature>
<sequence length="113" mass="11727">MTLRTQALAPHFAVAAQMDASMVADAVAQGFKTLVNNRPDGEGGPDQPLSSSVEAAARAAGLHYVYLPVVGGAITPAQVQAMRDAMQTAPQPVLAFCRSGARSAQLYSLTQAE</sequence>
<dbReference type="Proteomes" id="UP001268089">
    <property type="component" value="Unassembled WGS sequence"/>
</dbReference>
<dbReference type="NCBIfam" id="TIGR01244">
    <property type="entry name" value="TIGR01244 family sulfur transferase"/>
    <property type="match status" value="1"/>
</dbReference>
<proteinExistence type="predicted"/>
<dbReference type="InterPro" id="IPR005939">
    <property type="entry name" value="BLH_phosphatase-like"/>
</dbReference>
<dbReference type="Pfam" id="PF04273">
    <property type="entry name" value="BLH_phosphatase"/>
    <property type="match status" value="1"/>
</dbReference>
<dbReference type="RefSeq" id="WP_310343709.1">
    <property type="nucleotide sequence ID" value="NZ_JAVDXO010000006.1"/>
</dbReference>
<dbReference type="EMBL" id="JAVDXO010000006">
    <property type="protein sequence ID" value="MDR7307437.1"/>
    <property type="molecule type" value="Genomic_DNA"/>
</dbReference>
<reference evidence="2 3" key="1">
    <citation type="submission" date="2023-07" db="EMBL/GenBank/DDBJ databases">
        <title>Sorghum-associated microbial communities from plants grown in Nebraska, USA.</title>
        <authorList>
            <person name="Schachtman D."/>
        </authorList>
    </citation>
    <scope>NUCLEOTIDE SEQUENCE [LARGE SCALE GENOMIC DNA]</scope>
    <source>
        <strain evidence="2 3">BE308</strain>
    </source>
</reference>
<gene>
    <name evidence="2" type="ORF">J2X15_002724</name>
</gene>